<dbReference type="HOGENOM" id="CLU_164837_0_0_9"/>
<keyword evidence="8" id="KW-1185">Reference proteome</keyword>
<reference evidence="7 8" key="1">
    <citation type="submission" date="2007-03" db="EMBL/GenBank/DDBJ databases">
        <title>Complete sequence of Desulfotomaculum reducens MI-1.</title>
        <authorList>
            <consortium name="US DOE Joint Genome Institute"/>
            <person name="Copeland A."/>
            <person name="Lucas S."/>
            <person name="Lapidus A."/>
            <person name="Barry K."/>
            <person name="Detter J.C."/>
            <person name="Glavina del Rio T."/>
            <person name="Hammon N."/>
            <person name="Israni S."/>
            <person name="Dalin E."/>
            <person name="Tice H."/>
            <person name="Pitluck S."/>
            <person name="Sims D."/>
            <person name="Brettin T."/>
            <person name="Bruce D."/>
            <person name="Han C."/>
            <person name="Tapia R."/>
            <person name="Schmutz J."/>
            <person name="Larimer F."/>
            <person name="Land M."/>
            <person name="Hauser L."/>
            <person name="Kyrpides N."/>
            <person name="Kim E."/>
            <person name="Tebo B.M."/>
            <person name="Richardson P."/>
        </authorList>
    </citation>
    <scope>NUCLEOTIDE SEQUENCE [LARGE SCALE GENOMIC DNA]</scope>
    <source>
        <strain evidence="7 8">MI-1</strain>
    </source>
</reference>
<dbReference type="GO" id="GO:0048027">
    <property type="term" value="F:mRNA 5'-UTR binding"/>
    <property type="evidence" value="ECO:0007669"/>
    <property type="project" value="UniProtKB-UniRule"/>
</dbReference>
<keyword evidence="1 6" id="KW-0963">Cytoplasm</keyword>
<keyword evidence="4 6" id="KW-0810">Translation regulation</keyword>
<dbReference type="HAMAP" id="MF_00167">
    <property type="entry name" value="CsrA"/>
    <property type="match status" value="1"/>
</dbReference>
<keyword evidence="2 6" id="KW-0678">Repressor</keyword>
<dbReference type="InterPro" id="IPR003751">
    <property type="entry name" value="CsrA"/>
</dbReference>
<dbReference type="GO" id="GO:0005829">
    <property type="term" value="C:cytosol"/>
    <property type="evidence" value="ECO:0007669"/>
    <property type="project" value="TreeGrafter"/>
</dbReference>
<dbReference type="Gene3D" id="2.60.40.4380">
    <property type="entry name" value="Translational regulator CsrA"/>
    <property type="match status" value="1"/>
</dbReference>
<dbReference type="InterPro" id="IPR036107">
    <property type="entry name" value="CsrA_sf"/>
</dbReference>
<evidence type="ECO:0000256" key="6">
    <source>
        <dbReference type="HAMAP-Rule" id="MF_00167"/>
    </source>
</evidence>
<evidence type="ECO:0000256" key="2">
    <source>
        <dbReference type="ARBA" id="ARBA00022491"/>
    </source>
</evidence>
<dbReference type="KEGG" id="drm:Dred_2430"/>
<evidence type="ECO:0000256" key="3">
    <source>
        <dbReference type="ARBA" id="ARBA00022795"/>
    </source>
</evidence>
<evidence type="ECO:0000256" key="5">
    <source>
        <dbReference type="ARBA" id="ARBA00022884"/>
    </source>
</evidence>
<evidence type="ECO:0000256" key="1">
    <source>
        <dbReference type="ARBA" id="ARBA00022490"/>
    </source>
</evidence>
<protein>
    <recommendedName>
        <fullName evidence="6">Translational regulator CsrA</fullName>
    </recommendedName>
</protein>
<keyword evidence="3 6" id="KW-1005">Bacterial flagellum biogenesis</keyword>
<sequence>MLVLTRKENQSVVINKEVKVVVLEVIGNTVKLGIQAPNSMDIVRTELLELAGENCPAAN</sequence>
<dbReference type="GO" id="GO:0006402">
    <property type="term" value="P:mRNA catabolic process"/>
    <property type="evidence" value="ECO:0007669"/>
    <property type="project" value="InterPro"/>
</dbReference>
<accession>A4J787</accession>
<organism evidence="7 8">
    <name type="scientific">Desulforamulus reducens (strain ATCC BAA-1160 / DSM 100696 / MI-1)</name>
    <name type="common">Desulfotomaculum reducens</name>
    <dbReference type="NCBI Taxonomy" id="349161"/>
    <lineage>
        <taxon>Bacteria</taxon>
        <taxon>Bacillati</taxon>
        <taxon>Bacillota</taxon>
        <taxon>Clostridia</taxon>
        <taxon>Eubacteriales</taxon>
        <taxon>Peptococcaceae</taxon>
        <taxon>Desulforamulus</taxon>
    </lineage>
</organism>
<dbReference type="Proteomes" id="UP000001556">
    <property type="component" value="Chromosome"/>
</dbReference>
<dbReference type="GO" id="GO:1902208">
    <property type="term" value="P:regulation of bacterial-type flagellum assembly"/>
    <property type="evidence" value="ECO:0007669"/>
    <property type="project" value="UniProtKB-UniRule"/>
</dbReference>
<dbReference type="GO" id="GO:0006109">
    <property type="term" value="P:regulation of carbohydrate metabolic process"/>
    <property type="evidence" value="ECO:0007669"/>
    <property type="project" value="InterPro"/>
</dbReference>
<dbReference type="PANTHER" id="PTHR34984:SF1">
    <property type="entry name" value="CARBON STORAGE REGULATOR"/>
    <property type="match status" value="1"/>
</dbReference>
<evidence type="ECO:0000313" key="8">
    <source>
        <dbReference type="Proteomes" id="UP000001556"/>
    </source>
</evidence>
<comment type="subunit">
    <text evidence="6">Homodimer; the beta-strands of each monomer intercalate to form a hydrophobic core, while the alpha-helices form wings that extend away from the core.</text>
</comment>
<name>A4J787_DESRM</name>
<dbReference type="AlphaFoldDB" id="A4J787"/>
<dbReference type="Pfam" id="PF02599">
    <property type="entry name" value="CsrA"/>
    <property type="match status" value="1"/>
</dbReference>
<dbReference type="SUPFAM" id="SSF117130">
    <property type="entry name" value="CsrA-like"/>
    <property type="match status" value="1"/>
</dbReference>
<proteinExistence type="inferred from homology"/>
<dbReference type="GO" id="GO:0044781">
    <property type="term" value="P:bacterial-type flagellum organization"/>
    <property type="evidence" value="ECO:0007669"/>
    <property type="project" value="UniProtKB-KW"/>
</dbReference>
<dbReference type="RefSeq" id="WP_011878738.1">
    <property type="nucleotide sequence ID" value="NC_009253.1"/>
</dbReference>
<dbReference type="GO" id="GO:0045947">
    <property type="term" value="P:negative regulation of translational initiation"/>
    <property type="evidence" value="ECO:0007669"/>
    <property type="project" value="UniProtKB-UniRule"/>
</dbReference>
<evidence type="ECO:0000313" key="7">
    <source>
        <dbReference type="EMBL" id="ABO50940.1"/>
    </source>
</evidence>
<dbReference type="OrthoDB" id="9809061at2"/>
<dbReference type="STRING" id="349161.Dred_2430"/>
<dbReference type="EMBL" id="CP000612">
    <property type="protein sequence ID" value="ABO50940.1"/>
    <property type="molecule type" value="Genomic_DNA"/>
</dbReference>
<dbReference type="PANTHER" id="PTHR34984">
    <property type="entry name" value="CARBON STORAGE REGULATOR"/>
    <property type="match status" value="1"/>
</dbReference>
<evidence type="ECO:0000256" key="4">
    <source>
        <dbReference type="ARBA" id="ARBA00022845"/>
    </source>
</evidence>
<comment type="similarity">
    <text evidence="6">Belongs to the CsrA/RsmA family.</text>
</comment>
<gene>
    <name evidence="6" type="primary">csrA</name>
    <name evidence="7" type="ordered locus">Dred_2430</name>
</gene>
<comment type="function">
    <text evidence="6">A translational regulator that binds mRNA to regulate translation initiation and/or mRNA stability. Usually binds in the 5'-UTR at or near the Shine-Dalgarno sequence preventing ribosome-binding, thus repressing translation. Its main target seems to be the major flagellin gene, while its function is anatagonized by FliW.</text>
</comment>
<keyword evidence="5 6" id="KW-0694">RNA-binding</keyword>
<comment type="subcellular location">
    <subcellularLocation>
        <location evidence="6">Cytoplasm</location>
    </subcellularLocation>
</comment>